<protein>
    <submittedName>
        <fullName evidence="12">Glucocorticoid modulatory element binding protein 2</fullName>
    </submittedName>
</protein>
<dbReference type="GO" id="GO:0046872">
    <property type="term" value="F:metal ion binding"/>
    <property type="evidence" value="ECO:0007669"/>
    <property type="project" value="UniProtKB-KW"/>
</dbReference>
<dbReference type="Pfam" id="PF01342">
    <property type="entry name" value="SAND"/>
    <property type="match status" value="1"/>
</dbReference>
<keyword evidence="6 10" id="KW-0175">Coiled coil</keyword>
<evidence type="ECO:0000256" key="9">
    <source>
        <dbReference type="ARBA" id="ARBA00023242"/>
    </source>
</evidence>
<evidence type="ECO:0000256" key="4">
    <source>
        <dbReference type="ARBA" id="ARBA00022833"/>
    </source>
</evidence>
<evidence type="ECO:0000256" key="8">
    <source>
        <dbReference type="ARBA" id="ARBA00023163"/>
    </source>
</evidence>
<name>A0A8C3HM04_CHRPI</name>
<keyword evidence="2" id="KW-0963">Cytoplasm</keyword>
<dbReference type="PANTHER" id="PTHR10417:SF2">
    <property type="entry name" value="GLUCOCORTICOID MODULATORY ELEMENT-BINDING PROTEIN 2"/>
    <property type="match status" value="1"/>
</dbReference>
<evidence type="ECO:0000256" key="10">
    <source>
        <dbReference type="SAM" id="Coils"/>
    </source>
</evidence>
<evidence type="ECO:0000256" key="5">
    <source>
        <dbReference type="ARBA" id="ARBA00023015"/>
    </source>
</evidence>
<evidence type="ECO:0000259" key="11">
    <source>
        <dbReference type="PROSITE" id="PS50864"/>
    </source>
</evidence>
<reference evidence="12" key="1">
    <citation type="submission" date="2025-08" db="UniProtKB">
        <authorList>
            <consortium name="Ensembl"/>
        </authorList>
    </citation>
    <scope>IDENTIFICATION</scope>
</reference>
<organism evidence="12 13">
    <name type="scientific">Chrysemys picta bellii</name>
    <name type="common">Western painted turtle</name>
    <name type="synonym">Emys bellii</name>
    <dbReference type="NCBI Taxonomy" id="8478"/>
    <lineage>
        <taxon>Eukaryota</taxon>
        <taxon>Metazoa</taxon>
        <taxon>Chordata</taxon>
        <taxon>Craniata</taxon>
        <taxon>Vertebrata</taxon>
        <taxon>Euteleostomi</taxon>
        <taxon>Archelosauria</taxon>
        <taxon>Testudinata</taxon>
        <taxon>Testudines</taxon>
        <taxon>Cryptodira</taxon>
        <taxon>Durocryptodira</taxon>
        <taxon>Testudinoidea</taxon>
        <taxon>Emydidae</taxon>
        <taxon>Chrysemys</taxon>
    </lineage>
</organism>
<keyword evidence="5" id="KW-0805">Transcription regulation</keyword>
<dbReference type="InterPro" id="IPR010919">
    <property type="entry name" value="SAND-like_dom_sf"/>
</dbReference>
<dbReference type="GO" id="GO:0006357">
    <property type="term" value="P:regulation of transcription by RNA polymerase II"/>
    <property type="evidence" value="ECO:0007669"/>
    <property type="project" value="TreeGrafter"/>
</dbReference>
<keyword evidence="3" id="KW-0479">Metal-binding</keyword>
<dbReference type="SMART" id="SM00258">
    <property type="entry name" value="SAND"/>
    <property type="match status" value="1"/>
</dbReference>
<gene>
    <name evidence="12" type="primary">GMEB2</name>
</gene>
<evidence type="ECO:0000256" key="1">
    <source>
        <dbReference type="ARBA" id="ARBA00004496"/>
    </source>
</evidence>
<dbReference type="InterPro" id="IPR000770">
    <property type="entry name" value="SAND_dom"/>
</dbReference>
<sequence>MNQCPETTVTSRNLKTFSSAPYRNIETSSRRDLSTQLVISVLSCLTMATPDVSVHMEEVVVVTTPDNVVDGSGVEEVKTVLVTTNLSQHGGDLNEDTLETENAAAAAAAAFTASTHLKEAVLVKMAEEEDSLEAEIVYPITCGDSKANLIWRKFVCPGINVKCVQYDDHLISPKEFVHLAGKSTLKDWKRAIRMNGIMLRKIMDSGELDFYQHTKVCSNTCRSTKIDLTGARVSLTSQTSTEYIPLTPASADDDTFAFWRGLKDAGLLEEVIEEFHQELVETMKGLQQRVQDPPLQLSDAVLLNNIVQNFGMLDLVKKVLASHKCQMDRSREQYTRDLAALEQQCDEHRKRAKELKHKSQHLNNVLMTLTPVSIPAPLKRPRLTRATSGPAAITSQVLTQSAQIALAPGVPVSQLANLPLSKVVSALPASVLGKSTSQAPSASSPASPLLGGYTVLASSGSSFPNTVEIHPDASNLTVLSTAAIQDGSTVVKVVSPFQLLTLPGLGTTIQNVTQMAPSGSTIVTVPSSAVEDATASDEHTTTIEVTTVAEEPEQK</sequence>
<dbReference type="PANTHER" id="PTHR10417">
    <property type="entry name" value="GLUCOCORTICOID MODULATORY ELEMENT-BINDING PROTEIN"/>
    <property type="match status" value="1"/>
</dbReference>
<accession>A0A8C3HM04</accession>
<dbReference type="Ensembl" id="ENSCPBT00000023950.1">
    <property type="protein sequence ID" value="ENSCPBP00000020349.1"/>
    <property type="gene ID" value="ENSCPBG00000014638.1"/>
</dbReference>
<dbReference type="GeneTree" id="ENSGT00410000025596"/>
<feature type="domain" description="SAND" evidence="11">
    <location>
        <begin position="127"/>
        <end position="209"/>
    </location>
</feature>
<keyword evidence="8" id="KW-0804">Transcription</keyword>
<dbReference type="GO" id="GO:0000978">
    <property type="term" value="F:RNA polymerase II cis-regulatory region sequence-specific DNA binding"/>
    <property type="evidence" value="ECO:0007669"/>
    <property type="project" value="TreeGrafter"/>
</dbReference>
<dbReference type="GO" id="GO:0005829">
    <property type="term" value="C:cytosol"/>
    <property type="evidence" value="ECO:0007669"/>
    <property type="project" value="Ensembl"/>
</dbReference>
<keyword evidence="7" id="KW-0238">DNA-binding</keyword>
<reference evidence="12" key="2">
    <citation type="submission" date="2025-09" db="UniProtKB">
        <authorList>
            <consortium name="Ensembl"/>
        </authorList>
    </citation>
    <scope>IDENTIFICATION</scope>
</reference>
<dbReference type="Gene3D" id="3.10.390.10">
    <property type="entry name" value="SAND domain-like"/>
    <property type="match status" value="1"/>
</dbReference>
<proteinExistence type="predicted"/>
<comment type="subcellular location">
    <subcellularLocation>
        <location evidence="1">Cytoplasm</location>
    </subcellularLocation>
</comment>
<evidence type="ECO:0000313" key="12">
    <source>
        <dbReference type="Ensembl" id="ENSCPBP00000020349.1"/>
    </source>
</evidence>
<evidence type="ECO:0000256" key="7">
    <source>
        <dbReference type="ARBA" id="ARBA00023125"/>
    </source>
</evidence>
<dbReference type="Pfam" id="PF25892">
    <property type="entry name" value="Spe-44"/>
    <property type="match status" value="1"/>
</dbReference>
<keyword evidence="4" id="KW-0862">Zinc</keyword>
<keyword evidence="13" id="KW-1185">Reference proteome</keyword>
<keyword evidence="9" id="KW-0539">Nucleus</keyword>
<evidence type="ECO:0000256" key="3">
    <source>
        <dbReference type="ARBA" id="ARBA00022723"/>
    </source>
</evidence>
<dbReference type="PROSITE" id="PS50864">
    <property type="entry name" value="SAND"/>
    <property type="match status" value="1"/>
</dbReference>
<dbReference type="Proteomes" id="UP000694380">
    <property type="component" value="Unplaced"/>
</dbReference>
<dbReference type="SUPFAM" id="SSF63763">
    <property type="entry name" value="SAND domain-like"/>
    <property type="match status" value="1"/>
</dbReference>
<evidence type="ECO:0000313" key="13">
    <source>
        <dbReference type="Proteomes" id="UP000694380"/>
    </source>
</evidence>
<dbReference type="GO" id="GO:0005654">
    <property type="term" value="C:nucleoplasm"/>
    <property type="evidence" value="ECO:0007669"/>
    <property type="project" value="Ensembl"/>
</dbReference>
<dbReference type="AlphaFoldDB" id="A0A8C3HM04"/>
<evidence type="ECO:0000256" key="2">
    <source>
        <dbReference type="ARBA" id="ARBA00022490"/>
    </source>
</evidence>
<dbReference type="GO" id="GO:0042802">
    <property type="term" value="F:identical protein binding"/>
    <property type="evidence" value="ECO:0007669"/>
    <property type="project" value="Ensembl"/>
</dbReference>
<dbReference type="InterPro" id="IPR059099">
    <property type="entry name" value="GMEB1/2/Spe-44_dom"/>
</dbReference>
<evidence type="ECO:0000256" key="6">
    <source>
        <dbReference type="ARBA" id="ARBA00023054"/>
    </source>
</evidence>
<feature type="coiled-coil region" evidence="10">
    <location>
        <begin position="331"/>
        <end position="365"/>
    </location>
</feature>
<dbReference type="FunFam" id="3.10.390.10:FF:000003">
    <property type="entry name" value="glucocorticoid modulatory element-binding protein 1 isoform X2"/>
    <property type="match status" value="1"/>
</dbReference>